<feature type="domain" description="Amidase" evidence="2">
    <location>
        <begin position="23"/>
        <end position="447"/>
    </location>
</feature>
<dbReference type="InterPro" id="IPR023631">
    <property type="entry name" value="Amidase_dom"/>
</dbReference>
<accession>A0A0F6NM62</accession>
<name>A0A0F6NM62_IPOBA</name>
<dbReference type="PROSITE" id="PS00571">
    <property type="entry name" value="AMIDASES"/>
    <property type="match status" value="1"/>
</dbReference>
<evidence type="ECO:0000256" key="1">
    <source>
        <dbReference type="ARBA" id="ARBA00009199"/>
    </source>
</evidence>
<dbReference type="AlphaFoldDB" id="A0A0F6NM62"/>
<comment type="similarity">
    <text evidence="1">Belongs to the amidase family.</text>
</comment>
<dbReference type="GO" id="GO:0016811">
    <property type="term" value="F:hydrolase activity, acting on carbon-nitrogen (but not peptide) bonds, in linear amides"/>
    <property type="evidence" value="ECO:0007669"/>
    <property type="project" value="UniProtKB-ARBA"/>
</dbReference>
<evidence type="ECO:0000313" key="3">
    <source>
        <dbReference type="EMBL" id="AIM47582.1"/>
    </source>
</evidence>
<proteinExistence type="inferred from homology"/>
<protein>
    <submittedName>
        <fullName evidence="3">Indole 3 acetamide hydrolase</fullName>
    </submittedName>
</protein>
<dbReference type="NCBIfam" id="NF005688">
    <property type="entry name" value="PRK07488.1"/>
    <property type="match status" value="1"/>
</dbReference>
<gene>
    <name evidence="3" type="primary">iaaH</name>
</gene>
<dbReference type="InterPro" id="IPR000120">
    <property type="entry name" value="Amidase"/>
</dbReference>
<dbReference type="SUPFAM" id="SSF75304">
    <property type="entry name" value="Amidase signature (AS) enzymes"/>
    <property type="match status" value="1"/>
</dbReference>
<reference evidence="3" key="1">
    <citation type="journal article" date="2015" name="Proc. Natl. Acad. Sci. U.S.A.">
        <title>The genome of cultivated sweet potato contains Agrobacterium T-DNAs with expressed genes: An example of a naturally transgenic food crop.</title>
        <authorList>
            <person name="Kyndt T."/>
            <person name="Quispe D."/>
            <person name="Zhai H."/>
            <person name="Jarret R."/>
            <person name="Ghislain M."/>
            <person name="Liu Q."/>
            <person name="Gheysen G."/>
            <person name="Kreuze J.F."/>
        </authorList>
    </citation>
    <scope>NUCLEOTIDE SEQUENCE</scope>
</reference>
<dbReference type="InterPro" id="IPR020556">
    <property type="entry name" value="Amidase_CS"/>
</dbReference>
<dbReference type="EMBL" id="KM052616">
    <property type="protein sequence ID" value="AIM47582.1"/>
    <property type="molecule type" value="Genomic_DNA"/>
</dbReference>
<organism evidence="3">
    <name type="scientific">Ipomoea batatas</name>
    <name type="common">Sweet potato</name>
    <name type="synonym">Convolvulus batatas</name>
    <dbReference type="NCBI Taxonomy" id="4120"/>
    <lineage>
        <taxon>Eukaryota</taxon>
        <taxon>Viridiplantae</taxon>
        <taxon>Streptophyta</taxon>
        <taxon>Embryophyta</taxon>
        <taxon>Tracheophyta</taxon>
        <taxon>Spermatophyta</taxon>
        <taxon>Magnoliopsida</taxon>
        <taxon>eudicotyledons</taxon>
        <taxon>Gunneridae</taxon>
        <taxon>Pentapetalae</taxon>
        <taxon>asterids</taxon>
        <taxon>lamiids</taxon>
        <taxon>Solanales</taxon>
        <taxon>Convolvulaceae</taxon>
        <taxon>Ipomoeeae</taxon>
        <taxon>Ipomoea</taxon>
    </lineage>
</organism>
<dbReference type="PANTHER" id="PTHR11895">
    <property type="entry name" value="TRANSAMIDASE"/>
    <property type="match status" value="1"/>
</dbReference>
<dbReference type="Pfam" id="PF01425">
    <property type="entry name" value="Amidase"/>
    <property type="match status" value="1"/>
</dbReference>
<dbReference type="Gene3D" id="3.90.1300.10">
    <property type="entry name" value="Amidase signature (AS) domain"/>
    <property type="match status" value="1"/>
</dbReference>
<evidence type="ECO:0000259" key="2">
    <source>
        <dbReference type="Pfam" id="PF01425"/>
    </source>
</evidence>
<dbReference type="PANTHER" id="PTHR11895:SF151">
    <property type="entry name" value="GLUTAMYL-TRNA(GLN) AMIDOTRANSFERASE SUBUNIT A"/>
    <property type="match status" value="1"/>
</dbReference>
<sequence>MVHIGSIIQTLKSLRTKQYSCTEVVQTLEARCKAAKLINALVATDWDQLQRQARKVDQRGSAGVGLCGIPLCFKANIATGVFPTSAATPGLMSHVPKTASDVVSRLLSAGALLGASGNMHELSFGITSNNYATGAVRNPWNTNMIAGGSSGGVAAAVASRLMLAGIGTDTGASVRLPAALCGVVGFRPTLRRYPIDGIIPVSPTRDTVGIIAQNVPDVVVLERVISKTAKLIPRIALKGLRLGLPTSYFYDNLDSDVALATEATIRLLAKKGVVFVDADIPDLGHLNNRVSLPIALYEFPLAFQKYLNDFGQGVSFNDVVKAIRSPDVAEIIHDQIEGAQISRAEYLQACQTFRPQLQAAYQNYFVLHQIDAIFFPTAPLTAKPIGEDRSVMHNGLMENTFRIYVRNVDPSSNAGLPGLSLPVSVTSDGLPVGIEIDGFAGSDERLLAIGAALEEAIEFRGRPSFPEFDAK</sequence>
<keyword evidence="3" id="KW-0378">Hydrolase</keyword>
<dbReference type="InterPro" id="IPR036928">
    <property type="entry name" value="AS_sf"/>
</dbReference>